<evidence type="ECO:0000313" key="2">
    <source>
        <dbReference type="EMBL" id="GAO50659.1"/>
    </source>
</evidence>
<dbReference type="InterPro" id="IPR019183">
    <property type="entry name" value="NAA25_NatB_aux_su"/>
</dbReference>
<dbReference type="SUPFAM" id="SSF48452">
    <property type="entry name" value="TPR-like"/>
    <property type="match status" value="1"/>
</dbReference>
<sequence length="879" mass="98727">MPTLGPAFTRGPATMNTEDRQAQLISSALDTGAIKQAQSLCAKALRKKPDSHLFQSLNALILLESGKYTEASAAVDTLISLSPTDPKAINTIRDILLALHQPHKLSLVYEGAVKKKPNDELIARTWFFSMVANGDERGQQRASLGLSRGFGKREYFYWYVASLARLAEKTKGEAESALHAILAYRAIEKVALDTTSDKCIKSSEEMHLYLQILLGQKQQAKALEVLEGEFGQKFMGDVDLFRMRLDLLASEGHWDRLRELCEKLAKDGRDDWKVYKDWLNAVVHTPGSDATPPSDLVTSTLVSLFYLADKSPYSRNANLALVKFAFDLPEVLESDGTWSRMDAMKTYFKRFCNKTCCYEDLQAYLEQLPEATQKEFLTFVNGQVDVMAKGTEKEQVNRVAAFTNARKFEYLLEVSQTEDVDGLKAYVAKCVEVYAESLALGTALLPTDNQYGDDLVLLAVHALLRLTSLNKDTHQHLFQSIILLEYALSQSKNNHQLKLLLTRLSLLLASFPRAISIYESLSVKQVQNDTLSHTLLTRIATLYPTRESLKILRGVMDIYTANANETPNMMCHTYEKGAYSQIAEFSEFHERLDKSLWRGMVDVEGHRVARMLNVNDEEVVVFKPREVDGLRDNRDYRVMLNCNPSSAPPVEEGWRLGAKPRHAWTKVGVVGQHVMQLIEDGNFTGSGVIVELLREAVESEAFVREATRWEVMCAQLLVLIGEAAAAIVEKKGEAQAKVDLISEWLNTNVAEKLFGEEVREELPWLMVHKINLALESCKQIAVFQYSLVTPAKSLKLTTFPKLKSQAKTAAERLTAYINEYKKIIASVSIDKAVAAVKELPGRAYLGLRVDEFYIEQVLDRMRDEQRSVFAGVPAIVRGL</sequence>
<proteinExistence type="inferred from homology"/>
<dbReference type="OMA" id="WKRREHQ"/>
<keyword evidence="3" id="KW-1185">Reference proteome</keyword>
<comment type="similarity">
    <text evidence="1">Belongs to the MDM20/NAA25 family.</text>
</comment>
<name>A0A0E9NLD4_SAICN</name>
<accession>A0A0E9NLD4</accession>
<dbReference type="STRING" id="698492.A0A0E9NLD4"/>
<organism evidence="2 3">
    <name type="scientific">Saitoella complicata (strain BCRC 22490 / CBS 7301 / JCM 7358 / NBRC 10748 / NRRL Y-17804)</name>
    <dbReference type="NCBI Taxonomy" id="698492"/>
    <lineage>
        <taxon>Eukaryota</taxon>
        <taxon>Fungi</taxon>
        <taxon>Dikarya</taxon>
        <taxon>Ascomycota</taxon>
        <taxon>Taphrinomycotina</taxon>
        <taxon>Taphrinomycotina incertae sedis</taxon>
        <taxon>Saitoella</taxon>
    </lineage>
</organism>
<reference evidence="2 3" key="3">
    <citation type="journal article" date="2015" name="Genome Announc.">
        <title>Draft Genome Sequence of the Archiascomycetous Yeast Saitoella complicata.</title>
        <authorList>
            <person name="Yamauchi K."/>
            <person name="Kondo S."/>
            <person name="Hamamoto M."/>
            <person name="Takahashi Y."/>
            <person name="Ogura Y."/>
            <person name="Hayashi T."/>
            <person name="Nishida H."/>
        </authorList>
    </citation>
    <scope>NUCLEOTIDE SEQUENCE [LARGE SCALE GENOMIC DNA]</scope>
    <source>
        <strain evidence="2 3">NRRL Y-17804</strain>
    </source>
</reference>
<dbReference type="AlphaFoldDB" id="A0A0E9NLD4"/>
<reference evidence="2 3" key="1">
    <citation type="journal article" date="2011" name="J. Gen. Appl. Microbiol.">
        <title>Draft genome sequencing of the enigmatic yeast Saitoella complicata.</title>
        <authorList>
            <person name="Nishida H."/>
            <person name="Hamamoto M."/>
            <person name="Sugiyama J."/>
        </authorList>
    </citation>
    <scope>NUCLEOTIDE SEQUENCE [LARGE SCALE GENOMIC DNA]</scope>
    <source>
        <strain evidence="2 3">NRRL Y-17804</strain>
    </source>
</reference>
<dbReference type="PANTHER" id="PTHR22767:SF3">
    <property type="entry name" value="N-ALPHA-ACETYLTRANSFERASE 25, NATB AUXILIARY SUBUNIT"/>
    <property type="match status" value="1"/>
</dbReference>
<evidence type="ECO:0000256" key="1">
    <source>
        <dbReference type="ARBA" id="ARBA00006298"/>
    </source>
</evidence>
<dbReference type="EMBL" id="BACD03000035">
    <property type="protein sequence ID" value="GAO50659.1"/>
    <property type="molecule type" value="Genomic_DNA"/>
</dbReference>
<protein>
    <submittedName>
        <fullName evidence="2">Uncharacterized protein</fullName>
    </submittedName>
</protein>
<dbReference type="Gene3D" id="1.25.40.1040">
    <property type="match status" value="1"/>
</dbReference>
<dbReference type="InterPro" id="IPR011990">
    <property type="entry name" value="TPR-like_helical_dom_sf"/>
</dbReference>
<comment type="caution">
    <text evidence="2">The sequence shown here is derived from an EMBL/GenBank/DDBJ whole genome shotgun (WGS) entry which is preliminary data.</text>
</comment>
<dbReference type="Pfam" id="PF09797">
    <property type="entry name" value="NatB_MDM20"/>
    <property type="match status" value="1"/>
</dbReference>
<gene>
    <name evidence="2" type="ORF">G7K_4781-t1</name>
</gene>
<evidence type="ECO:0000313" key="3">
    <source>
        <dbReference type="Proteomes" id="UP000033140"/>
    </source>
</evidence>
<dbReference type="GO" id="GO:0031416">
    <property type="term" value="C:NatB complex"/>
    <property type="evidence" value="ECO:0007669"/>
    <property type="project" value="TreeGrafter"/>
</dbReference>
<dbReference type="PANTHER" id="PTHR22767">
    <property type="entry name" value="N-TERMINAL ACETYLTRANSFERASE-RELATED"/>
    <property type="match status" value="1"/>
</dbReference>
<dbReference type="Proteomes" id="UP000033140">
    <property type="component" value="Unassembled WGS sequence"/>
</dbReference>
<reference evidence="2 3" key="2">
    <citation type="journal article" date="2014" name="J. Gen. Appl. Microbiol.">
        <title>The early diverging ascomycetous budding yeast Saitoella complicata has three histone deacetylases belonging to the Clr6, Hos2, and Rpd3 lineages.</title>
        <authorList>
            <person name="Nishida H."/>
            <person name="Matsumoto T."/>
            <person name="Kondo S."/>
            <person name="Hamamoto M."/>
            <person name="Yoshikawa H."/>
        </authorList>
    </citation>
    <scope>NUCLEOTIDE SEQUENCE [LARGE SCALE GENOMIC DNA]</scope>
    <source>
        <strain evidence="2 3">NRRL Y-17804</strain>
    </source>
</reference>